<dbReference type="AlphaFoldDB" id="A0A6J0CBW9"/>
<comment type="caution">
    <text evidence="8">Lacks conserved residue(s) required for the propagation of feature annotation.</text>
</comment>
<dbReference type="GeneID" id="107227438"/>
<dbReference type="OrthoDB" id="6248302at2759"/>
<evidence type="ECO:0000256" key="1">
    <source>
        <dbReference type="ARBA" id="ARBA00004530"/>
    </source>
</evidence>
<dbReference type="GO" id="GO:0072594">
    <property type="term" value="P:establishment of protein localization to organelle"/>
    <property type="evidence" value="ECO:0007669"/>
    <property type="project" value="TreeGrafter"/>
</dbReference>
<dbReference type="GO" id="GO:0005765">
    <property type="term" value="C:lysosomal membrane"/>
    <property type="evidence" value="ECO:0007669"/>
    <property type="project" value="TreeGrafter"/>
</dbReference>
<evidence type="ECO:0000313" key="12">
    <source>
        <dbReference type="RefSeq" id="XP_015524067.1"/>
    </source>
</evidence>
<accession>A0A6J0CBW9</accession>
<evidence type="ECO:0000256" key="3">
    <source>
        <dbReference type="ARBA" id="ARBA00022729"/>
    </source>
</evidence>
<dbReference type="PROSITE" id="PS51407">
    <property type="entry name" value="LAMP_3"/>
    <property type="match status" value="1"/>
</dbReference>
<sequence length="324" mass="36291">MTMARTPRTSPGFLQRYHHHRQHRAPVALARVVLPLWCILGTVLSGPAHQATQELDSYFTTSRPVRIIVDMATQKPRIPLILYSDLKTTTTTTTTTTSTVSTPSSSGEQPLYRVNGSNGQACILLQVDAIITVKYKTKVGEEREADIYVPNDATVTGNCANDNSATMSLKWKVFVLFWSFARSPGGEGWYVDKIELTYNSSDRHFELIDQPNKTVRLTTGKKHSTMFFPTPVGKSYACNEKEIPLTDGKTHATVLLREMKLQPFKFKSNTFATEFWCKPERATRDETAPVAVGSTLAAAVLLTITGYAAYRYFKVKKVQYDTME</sequence>
<dbReference type="KEGG" id="nlo:107227438"/>
<proteinExistence type="inferred from homology"/>
<keyword evidence="7" id="KW-0325">Glycoprotein</keyword>
<keyword evidence="5 9" id="KW-1133">Transmembrane helix</keyword>
<dbReference type="FunCoup" id="A0A6J0CBW9">
    <property type="interactions" value="155"/>
</dbReference>
<dbReference type="GO" id="GO:0031902">
    <property type="term" value="C:late endosome membrane"/>
    <property type="evidence" value="ECO:0007669"/>
    <property type="project" value="TreeGrafter"/>
</dbReference>
<keyword evidence="3" id="KW-0732">Signal</keyword>
<dbReference type="Gene3D" id="2.40.160.110">
    <property type="match status" value="1"/>
</dbReference>
<dbReference type="RefSeq" id="XP_015524067.1">
    <property type="nucleotide sequence ID" value="XM_015668581.2"/>
</dbReference>
<dbReference type="InterPro" id="IPR048528">
    <property type="entry name" value="Lamp2-like_luminal"/>
</dbReference>
<dbReference type="InParanoid" id="A0A6J0CBW9"/>
<evidence type="ECO:0000259" key="10">
    <source>
        <dbReference type="Pfam" id="PF01299"/>
    </source>
</evidence>
<evidence type="ECO:0000256" key="9">
    <source>
        <dbReference type="SAM" id="Phobius"/>
    </source>
</evidence>
<gene>
    <name evidence="12" type="primary">LOC107227438</name>
</gene>
<evidence type="ECO:0000256" key="5">
    <source>
        <dbReference type="ARBA" id="ARBA00022989"/>
    </source>
</evidence>
<evidence type="ECO:0000256" key="2">
    <source>
        <dbReference type="ARBA" id="ARBA00022692"/>
    </source>
</evidence>
<feature type="domain" description="Lysosome-associated membrane glycoprotein 2-like luminal" evidence="10">
    <location>
        <begin position="112"/>
        <end position="267"/>
    </location>
</feature>
<comment type="similarity">
    <text evidence="8">Belongs to the LAMP family.</text>
</comment>
<keyword evidence="2 8" id="KW-0812">Transmembrane</keyword>
<feature type="transmembrane region" description="Helical" evidence="9">
    <location>
        <begin position="288"/>
        <end position="310"/>
    </location>
</feature>
<evidence type="ECO:0000313" key="11">
    <source>
        <dbReference type="Proteomes" id="UP000829291"/>
    </source>
</evidence>
<dbReference type="Pfam" id="PF01299">
    <property type="entry name" value="Lamp2-like_luminal"/>
    <property type="match status" value="1"/>
</dbReference>
<evidence type="ECO:0000256" key="8">
    <source>
        <dbReference type="PROSITE-ProRule" id="PRU00740"/>
    </source>
</evidence>
<protein>
    <submittedName>
        <fullName evidence="12">Lysosome-associated membrane glycoprotein 2</fullName>
    </submittedName>
</protein>
<dbReference type="PANTHER" id="PTHR11506">
    <property type="entry name" value="LYSOSOME-ASSOCIATED MEMBRANE GLYCOPROTEIN"/>
    <property type="match status" value="1"/>
</dbReference>
<dbReference type="Proteomes" id="UP000829291">
    <property type="component" value="Chromosome 3"/>
</dbReference>
<evidence type="ECO:0000256" key="6">
    <source>
        <dbReference type="ARBA" id="ARBA00023136"/>
    </source>
</evidence>
<dbReference type="PRINTS" id="PR00336">
    <property type="entry name" value="LYSASSOCTDMP"/>
</dbReference>
<dbReference type="GO" id="GO:0005886">
    <property type="term" value="C:plasma membrane"/>
    <property type="evidence" value="ECO:0007669"/>
    <property type="project" value="TreeGrafter"/>
</dbReference>
<evidence type="ECO:0000256" key="7">
    <source>
        <dbReference type="ARBA" id="ARBA00023180"/>
    </source>
</evidence>
<keyword evidence="4" id="KW-0967">Endosome</keyword>
<name>A0A6J0CBW9_NEOLC</name>
<dbReference type="InterPro" id="IPR002000">
    <property type="entry name" value="Lysosome-assoc_membr_glycop"/>
</dbReference>
<evidence type="ECO:0000256" key="4">
    <source>
        <dbReference type="ARBA" id="ARBA00022753"/>
    </source>
</evidence>
<keyword evidence="6 8" id="KW-0472">Membrane</keyword>
<dbReference type="PANTHER" id="PTHR11506:SF40">
    <property type="entry name" value="LYSOSOME-ASSOCIATED MEMBRANE GLYCOPROTEIN 5"/>
    <property type="match status" value="1"/>
</dbReference>
<keyword evidence="11" id="KW-1185">Reference proteome</keyword>
<reference evidence="12" key="1">
    <citation type="submission" date="2025-08" db="UniProtKB">
        <authorList>
            <consortium name="RefSeq"/>
        </authorList>
    </citation>
    <scope>IDENTIFICATION</scope>
    <source>
        <tissue evidence="12">Thorax and Abdomen</tissue>
    </source>
</reference>
<organism evidence="12">
    <name type="scientific">Neodiprion lecontei</name>
    <name type="common">Redheaded pine sawfly</name>
    <dbReference type="NCBI Taxonomy" id="441921"/>
    <lineage>
        <taxon>Eukaryota</taxon>
        <taxon>Metazoa</taxon>
        <taxon>Ecdysozoa</taxon>
        <taxon>Arthropoda</taxon>
        <taxon>Hexapoda</taxon>
        <taxon>Insecta</taxon>
        <taxon>Pterygota</taxon>
        <taxon>Neoptera</taxon>
        <taxon>Endopterygota</taxon>
        <taxon>Hymenoptera</taxon>
        <taxon>Tenthredinoidea</taxon>
        <taxon>Diprionidae</taxon>
        <taxon>Diprioninae</taxon>
        <taxon>Neodiprion</taxon>
    </lineage>
</organism>
<comment type="subcellular location">
    <subcellularLocation>
        <location evidence="1">Endosome membrane</location>
        <topology evidence="1">Single-pass type I membrane protein</topology>
    </subcellularLocation>
    <subcellularLocation>
        <location evidence="8">Membrane</location>
        <topology evidence="8">Single-pass type I membrane protein</topology>
    </subcellularLocation>
</comment>